<dbReference type="AlphaFoldDB" id="A0A6V7PLS1"/>
<dbReference type="InterPro" id="IPR036955">
    <property type="entry name" value="AP2/ERF_dom_sf"/>
</dbReference>
<feature type="region of interest" description="Disordered" evidence="1">
    <location>
        <begin position="1"/>
        <end position="105"/>
    </location>
</feature>
<feature type="compositionally biased region" description="Acidic residues" evidence="1">
    <location>
        <begin position="65"/>
        <end position="87"/>
    </location>
</feature>
<dbReference type="EMBL" id="LR862149">
    <property type="protein sequence ID" value="CAD1831789.1"/>
    <property type="molecule type" value="Genomic_DNA"/>
</dbReference>
<dbReference type="GO" id="GO:0003700">
    <property type="term" value="F:DNA-binding transcription factor activity"/>
    <property type="evidence" value="ECO:0007669"/>
    <property type="project" value="InterPro"/>
</dbReference>
<reference evidence="2" key="1">
    <citation type="submission" date="2020-07" db="EMBL/GenBank/DDBJ databases">
        <authorList>
            <person name="Lin J."/>
        </authorList>
    </citation>
    <scope>NUCLEOTIDE SEQUENCE</scope>
</reference>
<dbReference type="Gene3D" id="3.30.730.10">
    <property type="entry name" value="AP2/ERF domain"/>
    <property type="match status" value="1"/>
</dbReference>
<evidence type="ECO:0000313" key="2">
    <source>
        <dbReference type="EMBL" id="CAD1831789.1"/>
    </source>
</evidence>
<name>A0A6V7PLS1_ANACO</name>
<evidence type="ECO:0000256" key="1">
    <source>
        <dbReference type="SAM" id="MobiDB-lite"/>
    </source>
</evidence>
<evidence type="ECO:0008006" key="3">
    <source>
        <dbReference type="Google" id="ProtNLM"/>
    </source>
</evidence>
<feature type="compositionally biased region" description="Pro residues" evidence="1">
    <location>
        <begin position="23"/>
        <end position="39"/>
    </location>
</feature>
<accession>A0A6V7PLS1</accession>
<protein>
    <recommendedName>
        <fullName evidence="3">AP2/ERF domain-containing protein</fullName>
    </recommendedName>
</protein>
<feature type="compositionally biased region" description="Low complexity" evidence="1">
    <location>
        <begin position="192"/>
        <end position="205"/>
    </location>
</feature>
<proteinExistence type="predicted"/>
<gene>
    <name evidence="2" type="ORF">CB5_LOCUS15000</name>
</gene>
<sequence>MILIITDPSGRSQPSDLALTDPAGPPPIRPSAAPPPPSGARPISLRDQQDRDSGSRTPPPKNVREEEEVDEDEAIGEDVQGDTDAEVGEVGGGDSGAEQAQPDLARLLRHRRGAARAYDTAVLFLRGRSAKLNFPDAATPTTTTTPSSPPPPPLRSSQYHHHPTTTTTLRRRTSSEGRPLRSAPGSTPCGLPPLRLRLPLPLQPREGTRAGSKRSTSTRFLPKTTRAAAGTLTKSL</sequence>
<organism evidence="2">
    <name type="scientific">Ananas comosus var. bracteatus</name>
    <name type="common">red pineapple</name>
    <dbReference type="NCBI Taxonomy" id="296719"/>
    <lineage>
        <taxon>Eukaryota</taxon>
        <taxon>Viridiplantae</taxon>
        <taxon>Streptophyta</taxon>
        <taxon>Embryophyta</taxon>
        <taxon>Tracheophyta</taxon>
        <taxon>Spermatophyta</taxon>
        <taxon>Magnoliopsida</taxon>
        <taxon>Liliopsida</taxon>
        <taxon>Poales</taxon>
        <taxon>Bromeliaceae</taxon>
        <taxon>Bromelioideae</taxon>
        <taxon>Ananas</taxon>
    </lineage>
</organism>
<feature type="region of interest" description="Disordered" evidence="1">
    <location>
        <begin position="128"/>
        <end position="236"/>
    </location>
</feature>